<keyword evidence="1" id="KW-0732">Signal</keyword>
<dbReference type="AlphaFoldDB" id="A0A6A6XH89"/>
<feature type="signal peptide" evidence="1">
    <location>
        <begin position="1"/>
        <end position="20"/>
    </location>
</feature>
<dbReference type="Proteomes" id="UP000799757">
    <property type="component" value="Unassembled WGS sequence"/>
</dbReference>
<protein>
    <submittedName>
        <fullName evidence="2">Uncharacterized protein</fullName>
    </submittedName>
</protein>
<evidence type="ECO:0000313" key="2">
    <source>
        <dbReference type="EMBL" id="KAF2795846.1"/>
    </source>
</evidence>
<evidence type="ECO:0000256" key="1">
    <source>
        <dbReference type="SAM" id="SignalP"/>
    </source>
</evidence>
<accession>A0A6A6XH89</accession>
<organism evidence="2 3">
    <name type="scientific">Melanomma pulvis-pyrius CBS 109.77</name>
    <dbReference type="NCBI Taxonomy" id="1314802"/>
    <lineage>
        <taxon>Eukaryota</taxon>
        <taxon>Fungi</taxon>
        <taxon>Dikarya</taxon>
        <taxon>Ascomycota</taxon>
        <taxon>Pezizomycotina</taxon>
        <taxon>Dothideomycetes</taxon>
        <taxon>Pleosporomycetidae</taxon>
        <taxon>Pleosporales</taxon>
        <taxon>Melanommataceae</taxon>
        <taxon>Melanomma</taxon>
    </lineage>
</organism>
<feature type="chain" id="PRO_5025398136" evidence="1">
    <location>
        <begin position="21"/>
        <end position="297"/>
    </location>
</feature>
<evidence type="ECO:0000313" key="3">
    <source>
        <dbReference type="Proteomes" id="UP000799757"/>
    </source>
</evidence>
<reference evidence="2" key="1">
    <citation type="journal article" date="2020" name="Stud. Mycol.">
        <title>101 Dothideomycetes genomes: a test case for predicting lifestyles and emergence of pathogens.</title>
        <authorList>
            <person name="Haridas S."/>
            <person name="Albert R."/>
            <person name="Binder M."/>
            <person name="Bloem J."/>
            <person name="Labutti K."/>
            <person name="Salamov A."/>
            <person name="Andreopoulos B."/>
            <person name="Baker S."/>
            <person name="Barry K."/>
            <person name="Bills G."/>
            <person name="Bluhm B."/>
            <person name="Cannon C."/>
            <person name="Castanera R."/>
            <person name="Culley D."/>
            <person name="Daum C."/>
            <person name="Ezra D."/>
            <person name="Gonzalez J."/>
            <person name="Henrissat B."/>
            <person name="Kuo A."/>
            <person name="Liang C."/>
            <person name="Lipzen A."/>
            <person name="Lutzoni F."/>
            <person name="Magnuson J."/>
            <person name="Mondo S."/>
            <person name="Nolan M."/>
            <person name="Ohm R."/>
            <person name="Pangilinan J."/>
            <person name="Park H.-J."/>
            <person name="Ramirez L."/>
            <person name="Alfaro M."/>
            <person name="Sun H."/>
            <person name="Tritt A."/>
            <person name="Yoshinaga Y."/>
            <person name="Zwiers L.-H."/>
            <person name="Turgeon B."/>
            <person name="Goodwin S."/>
            <person name="Spatafora J."/>
            <person name="Crous P."/>
            <person name="Grigoriev I."/>
        </authorList>
    </citation>
    <scope>NUCLEOTIDE SEQUENCE</scope>
    <source>
        <strain evidence="2">CBS 109.77</strain>
    </source>
</reference>
<dbReference type="EMBL" id="MU001846">
    <property type="protein sequence ID" value="KAF2795846.1"/>
    <property type="molecule type" value="Genomic_DNA"/>
</dbReference>
<proteinExistence type="predicted"/>
<keyword evidence="3" id="KW-1185">Reference proteome</keyword>
<gene>
    <name evidence="2" type="ORF">K505DRAFT_359813</name>
</gene>
<sequence>MCRFTTLTYACGHTILLTTARHTLLCTTALVINMKQGIDAPPASCFPLPTDITNRAKICAQNQEFAPCPQCTSYNATDTQPPTALEDQIAEYTSIAVAAITLFHSRPDLTANAACTSHPFLHATLAGTHPEALSTLLLYDLREARELLGRSGRHSDDGWDAARHLAAARRKISLFCHILEALEGLDAADGGAARHRLVRLGNRLERAVCGGFGGGELDARGADAGAANGAASSAAAGDVERGPRNPRAVDADLGLRSELFAVPGDAGGSFGGLTVRVYPRSGEEELPIGVHCVVPDA</sequence>
<name>A0A6A6XH89_9PLEO</name>
<dbReference type="OrthoDB" id="3801290at2759"/>